<keyword evidence="3" id="KW-1185">Reference proteome</keyword>
<name>A0A1I4V759_PSUAM</name>
<dbReference type="RefSeq" id="WP_093339244.1">
    <property type="nucleotide sequence ID" value="NZ_FOUY01000005.1"/>
</dbReference>
<reference evidence="2 3" key="1">
    <citation type="submission" date="2016-10" db="EMBL/GenBank/DDBJ databases">
        <authorList>
            <person name="de Groot N.N."/>
        </authorList>
    </citation>
    <scope>NUCLEOTIDE SEQUENCE [LARGE SCALE GENOMIC DNA]</scope>
    <source>
        <strain evidence="2 3">CGMCC 4.1877</strain>
    </source>
</reference>
<evidence type="ECO:0000256" key="1">
    <source>
        <dbReference type="SAM" id="Phobius"/>
    </source>
</evidence>
<dbReference type="EMBL" id="FOUY01000005">
    <property type="protein sequence ID" value="SFM96995.1"/>
    <property type="molecule type" value="Genomic_DNA"/>
</dbReference>
<dbReference type="AlphaFoldDB" id="A0A1I4V759"/>
<sequence length="152" mass="16401">MSGNDPVATGVTVFLVVSLAPVVLLWLVLRVPTVVRRVVDAARADGRRRRPPLPAGPPLERLLADLRRLDRQRRGPPPPTRVRRVALLAAYDDVLLATCRAVGVDDPPLRPWVDRGGTAGALDPGRDLARLRTEAELEATGVRIDPPGPAVV</sequence>
<keyword evidence="1" id="KW-1133">Transmembrane helix</keyword>
<dbReference type="OrthoDB" id="3579773at2"/>
<feature type="transmembrane region" description="Helical" evidence="1">
    <location>
        <begin position="6"/>
        <end position="29"/>
    </location>
</feature>
<proteinExistence type="predicted"/>
<protein>
    <submittedName>
        <fullName evidence="2">Uncharacterized protein</fullName>
    </submittedName>
</protein>
<keyword evidence="1" id="KW-0812">Transmembrane</keyword>
<evidence type="ECO:0000313" key="2">
    <source>
        <dbReference type="EMBL" id="SFM96995.1"/>
    </source>
</evidence>
<organism evidence="2 3">
    <name type="scientific">Pseudonocardia ammonioxydans</name>
    <dbReference type="NCBI Taxonomy" id="260086"/>
    <lineage>
        <taxon>Bacteria</taxon>
        <taxon>Bacillati</taxon>
        <taxon>Actinomycetota</taxon>
        <taxon>Actinomycetes</taxon>
        <taxon>Pseudonocardiales</taxon>
        <taxon>Pseudonocardiaceae</taxon>
        <taxon>Pseudonocardia</taxon>
    </lineage>
</organism>
<accession>A0A1I4V759</accession>
<evidence type="ECO:0000313" key="3">
    <source>
        <dbReference type="Proteomes" id="UP000199614"/>
    </source>
</evidence>
<dbReference type="Proteomes" id="UP000199614">
    <property type="component" value="Unassembled WGS sequence"/>
</dbReference>
<keyword evidence="1" id="KW-0472">Membrane</keyword>
<gene>
    <name evidence="2" type="ORF">SAMN05216207_1005214</name>
</gene>